<comment type="subcellular location">
    <subcellularLocation>
        <location evidence="1">Membrane</location>
        <topology evidence="1">Multi-pass membrane protein</topology>
    </subcellularLocation>
</comment>
<reference evidence="10" key="1">
    <citation type="submission" date="2022-07" db="EMBL/GenBank/DDBJ databases">
        <title>Fungi with potential for degradation of polypropylene.</title>
        <authorList>
            <person name="Gostincar C."/>
        </authorList>
    </citation>
    <scope>NUCLEOTIDE SEQUENCE</scope>
    <source>
        <strain evidence="10">EXF-13308</strain>
    </source>
</reference>
<feature type="transmembrane region" description="Helical" evidence="9">
    <location>
        <begin position="321"/>
        <end position="340"/>
    </location>
</feature>
<dbReference type="EMBL" id="JANBVO010000005">
    <property type="protein sequence ID" value="KAJ9152081.1"/>
    <property type="molecule type" value="Genomic_DNA"/>
</dbReference>
<evidence type="ECO:0000313" key="11">
    <source>
        <dbReference type="Proteomes" id="UP001174694"/>
    </source>
</evidence>
<dbReference type="GO" id="GO:0005886">
    <property type="term" value="C:plasma membrane"/>
    <property type="evidence" value="ECO:0007669"/>
    <property type="project" value="TreeGrafter"/>
</dbReference>
<comment type="similarity">
    <text evidence="2 7">Belongs to the purine-cytosine permease (2.A.39) family.</text>
</comment>
<feature type="transmembrane region" description="Helical" evidence="9">
    <location>
        <begin position="268"/>
        <end position="292"/>
    </location>
</feature>
<comment type="caution">
    <text evidence="10">The sequence shown here is derived from an EMBL/GenBank/DDBJ whole genome shotgun (WGS) entry which is preliminary data.</text>
</comment>
<keyword evidence="3 7" id="KW-0813">Transport</keyword>
<feature type="transmembrane region" description="Helical" evidence="9">
    <location>
        <begin position="432"/>
        <end position="455"/>
    </location>
</feature>
<dbReference type="GO" id="GO:0022857">
    <property type="term" value="F:transmembrane transporter activity"/>
    <property type="evidence" value="ECO:0007669"/>
    <property type="project" value="InterPro"/>
</dbReference>
<dbReference type="PANTHER" id="PTHR31806">
    <property type="entry name" value="PURINE-CYTOSINE PERMEASE FCY2-RELATED"/>
    <property type="match status" value="1"/>
</dbReference>
<accession>A0AA38RLT3</accession>
<name>A0AA38RLT3_9PEZI</name>
<evidence type="ECO:0000256" key="7">
    <source>
        <dbReference type="PIRNR" id="PIRNR002744"/>
    </source>
</evidence>
<keyword evidence="4 9" id="KW-0812">Transmembrane</keyword>
<sequence>MESTSPYESDLEKRAVEPTQTQCVEEIPPSWWKRLASYGVEVRGVQPVPLEERNDKRPFNIFSFWWTASLTPLAITNGIVGTYFEGLSLEAASLTILFFTLLAAIPPALLGILGPQTGMRQIVQARYSFGLYAIFIVALFNLATTIGWSIVSAIIAGETLSAVSGGSLSWDLGIVIISMASLLIAFLGYRVVHTYERWAWIPALISILITVGCGGHLLKMQAPTEPVTAAGVLTYGCVVTSFTMTWVTMVSDFCVYVHPSVPKTRIFLYTYGGLVLPTIPLMCLGAAIGGAIPSIPSWTAAFAAGSTGGVMLEMLSPAGGFGKFVAVVIAFSLLGNIAGTMYSITMQFQMLLPILSKVPRYIFSIVTTAIVIGAAIPISTSLEESLEAFLGVISYWAAVFIGIVATEHVYFRKRDASAYDHAIWNVGSKLPVGAAAVLSVIIPFGLIVPCMAETWYTGPIARTTGDIGFEVGFVLSIMSYVPLRTLERRLTGR</sequence>
<dbReference type="InterPro" id="IPR026030">
    <property type="entry name" value="Pur-cyt_permease_Fcy2/21/22"/>
</dbReference>
<dbReference type="Pfam" id="PF02133">
    <property type="entry name" value="Transp_cyt_pur"/>
    <property type="match status" value="1"/>
</dbReference>
<feature type="transmembrane region" description="Helical" evidence="9">
    <location>
        <begin position="129"/>
        <end position="156"/>
    </location>
</feature>
<keyword evidence="6 7" id="KW-0472">Membrane</keyword>
<dbReference type="Proteomes" id="UP001174694">
    <property type="component" value="Unassembled WGS sequence"/>
</dbReference>
<feature type="transmembrane region" description="Helical" evidence="9">
    <location>
        <begin position="96"/>
        <end position="117"/>
    </location>
</feature>
<keyword evidence="11" id="KW-1185">Reference proteome</keyword>
<feature type="region of interest" description="Disordered" evidence="8">
    <location>
        <begin position="1"/>
        <end position="21"/>
    </location>
</feature>
<feature type="transmembrane region" description="Helical" evidence="9">
    <location>
        <begin position="63"/>
        <end position="84"/>
    </location>
</feature>
<proteinExistence type="inferred from homology"/>
<dbReference type="Gene3D" id="1.10.4160.10">
    <property type="entry name" value="Hydantoin permease"/>
    <property type="match status" value="1"/>
</dbReference>
<dbReference type="InterPro" id="IPR001248">
    <property type="entry name" value="Pur-cyt_permease"/>
</dbReference>
<evidence type="ECO:0000256" key="9">
    <source>
        <dbReference type="SAM" id="Phobius"/>
    </source>
</evidence>
<dbReference type="AlphaFoldDB" id="A0AA38RLT3"/>
<gene>
    <name evidence="10" type="ORF">NKR23_g2956</name>
</gene>
<feature type="transmembrane region" description="Helical" evidence="9">
    <location>
        <begin position="230"/>
        <end position="256"/>
    </location>
</feature>
<feature type="transmembrane region" description="Helical" evidence="9">
    <location>
        <begin position="467"/>
        <end position="483"/>
    </location>
</feature>
<dbReference type="PANTHER" id="PTHR31806:SF5">
    <property type="entry name" value="PURINE-CYTOSINE PERMEASE FCY21"/>
    <property type="match status" value="1"/>
</dbReference>
<protein>
    <submittedName>
        <fullName evidence="10">Purine-cytosine permease FCY22</fullName>
    </submittedName>
</protein>
<feature type="transmembrane region" description="Helical" evidence="9">
    <location>
        <begin position="199"/>
        <end position="218"/>
    </location>
</feature>
<feature type="transmembrane region" description="Helical" evidence="9">
    <location>
        <begin position="168"/>
        <end position="187"/>
    </location>
</feature>
<evidence type="ECO:0000256" key="8">
    <source>
        <dbReference type="SAM" id="MobiDB-lite"/>
    </source>
</evidence>
<evidence type="ECO:0000256" key="3">
    <source>
        <dbReference type="ARBA" id="ARBA00022448"/>
    </source>
</evidence>
<feature type="transmembrane region" description="Helical" evidence="9">
    <location>
        <begin position="361"/>
        <end position="382"/>
    </location>
</feature>
<evidence type="ECO:0000256" key="5">
    <source>
        <dbReference type="ARBA" id="ARBA00022989"/>
    </source>
</evidence>
<keyword evidence="5 9" id="KW-1133">Transmembrane helix</keyword>
<evidence type="ECO:0000256" key="1">
    <source>
        <dbReference type="ARBA" id="ARBA00004141"/>
    </source>
</evidence>
<dbReference type="PIRSF" id="PIRSF002744">
    <property type="entry name" value="Pur-cyt_permease"/>
    <property type="match status" value="1"/>
</dbReference>
<feature type="transmembrane region" description="Helical" evidence="9">
    <location>
        <begin position="388"/>
        <end position="411"/>
    </location>
</feature>
<organism evidence="10 11">
    <name type="scientific">Pleurostoma richardsiae</name>
    <dbReference type="NCBI Taxonomy" id="41990"/>
    <lineage>
        <taxon>Eukaryota</taxon>
        <taxon>Fungi</taxon>
        <taxon>Dikarya</taxon>
        <taxon>Ascomycota</taxon>
        <taxon>Pezizomycotina</taxon>
        <taxon>Sordariomycetes</taxon>
        <taxon>Sordariomycetidae</taxon>
        <taxon>Calosphaeriales</taxon>
        <taxon>Pleurostomataceae</taxon>
        <taxon>Pleurostoma</taxon>
    </lineage>
</organism>
<evidence type="ECO:0000256" key="2">
    <source>
        <dbReference type="ARBA" id="ARBA00008974"/>
    </source>
</evidence>
<evidence type="ECO:0000256" key="4">
    <source>
        <dbReference type="ARBA" id="ARBA00022692"/>
    </source>
</evidence>
<evidence type="ECO:0000313" key="10">
    <source>
        <dbReference type="EMBL" id="KAJ9152081.1"/>
    </source>
</evidence>
<evidence type="ECO:0000256" key="6">
    <source>
        <dbReference type="ARBA" id="ARBA00023136"/>
    </source>
</evidence>